<dbReference type="RefSeq" id="WP_144022481.1">
    <property type="nucleotide sequence ID" value="NZ_FZPH01000002.1"/>
</dbReference>
<name>A0A239IFQ4_9ACTN</name>
<gene>
    <name evidence="1" type="ORF">SAMN05421812_102356</name>
</gene>
<evidence type="ECO:0000313" key="1">
    <source>
        <dbReference type="EMBL" id="SNS91863.1"/>
    </source>
</evidence>
<proteinExistence type="predicted"/>
<sequence>MYCYYAVYNKRDRDQAAGLFVMDVGAGHALLWDHKLKAWSYNPDLVVRFLDDDRNDDRWESVDRAVAERITPGITGGEELPDEETIAWVFRWRGRPPGGD</sequence>
<dbReference type="AlphaFoldDB" id="A0A239IFQ4"/>
<dbReference type="EMBL" id="FZPH01000002">
    <property type="protein sequence ID" value="SNS91863.1"/>
    <property type="molecule type" value="Genomic_DNA"/>
</dbReference>
<reference evidence="1 2" key="1">
    <citation type="submission" date="2017-06" db="EMBL/GenBank/DDBJ databases">
        <authorList>
            <person name="Kim H.J."/>
            <person name="Triplett B.A."/>
        </authorList>
    </citation>
    <scope>NUCLEOTIDE SEQUENCE [LARGE SCALE GENOMIC DNA]</scope>
    <source>
        <strain evidence="1 2">CGMCC 4.5593</strain>
    </source>
</reference>
<dbReference type="Proteomes" id="UP000198362">
    <property type="component" value="Unassembled WGS sequence"/>
</dbReference>
<accession>A0A239IFQ4</accession>
<organism evidence="1 2">
    <name type="scientific">Asanoa hainanensis</name>
    <dbReference type="NCBI Taxonomy" id="560556"/>
    <lineage>
        <taxon>Bacteria</taxon>
        <taxon>Bacillati</taxon>
        <taxon>Actinomycetota</taxon>
        <taxon>Actinomycetes</taxon>
        <taxon>Micromonosporales</taxon>
        <taxon>Micromonosporaceae</taxon>
        <taxon>Asanoa</taxon>
    </lineage>
</organism>
<protein>
    <submittedName>
        <fullName evidence="1">Uncharacterized protein</fullName>
    </submittedName>
</protein>
<keyword evidence="2" id="KW-1185">Reference proteome</keyword>
<dbReference type="OrthoDB" id="4552270at2"/>
<evidence type="ECO:0000313" key="2">
    <source>
        <dbReference type="Proteomes" id="UP000198362"/>
    </source>
</evidence>